<evidence type="ECO:0000313" key="4">
    <source>
        <dbReference type="EMBL" id="CAB4220299.1"/>
    </source>
</evidence>
<reference evidence="4" key="1">
    <citation type="submission" date="2020-05" db="EMBL/GenBank/DDBJ databases">
        <authorList>
            <person name="Chiriac C."/>
            <person name="Salcher M."/>
            <person name="Ghai R."/>
            <person name="Kavagutti S V."/>
        </authorList>
    </citation>
    <scope>NUCLEOTIDE SEQUENCE</scope>
</reference>
<gene>
    <name evidence="2" type="ORF">UFOVP1134_13</name>
    <name evidence="3" type="ORF">UFOVP1251_11</name>
    <name evidence="5" type="ORF">UFOVP1585_11</name>
    <name evidence="4" type="ORF">UFOVP1637_25</name>
    <name evidence="1" type="ORF">UFOVP971_11</name>
</gene>
<dbReference type="EMBL" id="LR797212">
    <property type="protein sequence ID" value="CAB4194189.1"/>
    <property type="molecule type" value="Genomic_DNA"/>
</dbReference>
<evidence type="ECO:0000313" key="2">
    <source>
        <dbReference type="EMBL" id="CAB4186081.1"/>
    </source>
</evidence>
<sequence>MKSTNKAVTATASLVIAADDKHRTVYVHVLGAGTVYLGGSDVTSSNGFLTEKNAVPQTLVIPQNETVWAVTASGTENLRILTPDVD</sequence>
<evidence type="ECO:0000313" key="3">
    <source>
        <dbReference type="EMBL" id="CAB4194189.1"/>
    </source>
</evidence>
<evidence type="ECO:0000313" key="1">
    <source>
        <dbReference type="EMBL" id="CAB4173773.1"/>
    </source>
</evidence>
<dbReference type="EMBL" id="LR798429">
    <property type="protein sequence ID" value="CAB5230978.1"/>
    <property type="molecule type" value="Genomic_DNA"/>
</dbReference>
<protein>
    <submittedName>
        <fullName evidence="4">Uncharacterized protein</fullName>
    </submittedName>
</protein>
<evidence type="ECO:0000313" key="5">
    <source>
        <dbReference type="EMBL" id="CAB5230978.1"/>
    </source>
</evidence>
<dbReference type="EMBL" id="LR796911">
    <property type="protein sequence ID" value="CAB4173773.1"/>
    <property type="molecule type" value="Genomic_DNA"/>
</dbReference>
<dbReference type="EMBL" id="LR797085">
    <property type="protein sequence ID" value="CAB4186081.1"/>
    <property type="molecule type" value="Genomic_DNA"/>
</dbReference>
<dbReference type="EMBL" id="LR797489">
    <property type="protein sequence ID" value="CAB4220299.1"/>
    <property type="molecule type" value="Genomic_DNA"/>
</dbReference>
<accession>A0A6J5SYF6</accession>
<name>A0A6J5SYF6_9CAUD</name>
<proteinExistence type="predicted"/>
<organism evidence="4">
    <name type="scientific">uncultured Caudovirales phage</name>
    <dbReference type="NCBI Taxonomy" id="2100421"/>
    <lineage>
        <taxon>Viruses</taxon>
        <taxon>Duplodnaviria</taxon>
        <taxon>Heunggongvirae</taxon>
        <taxon>Uroviricota</taxon>
        <taxon>Caudoviricetes</taxon>
        <taxon>Peduoviridae</taxon>
        <taxon>Maltschvirus</taxon>
        <taxon>Maltschvirus maltsch</taxon>
    </lineage>
</organism>